<comment type="caution">
    <text evidence="1">The sequence shown here is derived from an EMBL/GenBank/DDBJ whole genome shotgun (WGS) entry which is preliminary data.</text>
</comment>
<sequence length="676" mass="80175">MIRSVLLTWGGRRRYSTPNWRSENLKALKKLSYDFYKKCQDKKNCSLKLYNQAITVHEFIEKMFKEDIYNSQSYILILKGFMNISGLIKEERKRNNLLKMMNTSVGFFTKYVHIMNEQDVTLLLDIMAKCAIRNSQISELIIQRLGKNERNSLFYTLNSKSVCIILNSLYKLNIQSDENGRSHFQQYVNKTNHNIYIQTQFVSDIYYFYVYNKYSNFNLTQLIILLHSMYRYNYEKCKVSDLISYISKRILTINELDKRTKDTTIPHKHGDDITNPDTSIMRHDSSVKNSQSIKILEERHCLLKRKIEGTPERRLNETHGVHKKVKSFLPSCQYRIKDGEYSQLFDMKNKYELILFYTLSCYNYCNNELLQILLNKIKNKVLLTYREKEVCMLVQSVCHFFILRTTKKFEKYVTNEENSINEDNQLCASNLIETIIVKNTSQLENYTKFSIATIYIMLSKLNFFFENKHLDVFFMQKLFSTKYLQKKKNKIKKIYFSCVKDNFTLKTVIGLLFSFTLNDKREQHICYYDLMLDCLHMKLLLDLGENITAGGRIHYKMNELLDELSVQNVQLLCVIYTYLFLHNMLIHVKIKNLHFFNFLLSNFNYLNCMYLKQHVSSKIHTEINTTIASIKKKTKNNFLLTNECYIFPYYVDICLSSTAWAGAYCALLHPPGEIKK</sequence>
<dbReference type="Proteomes" id="UP000195521">
    <property type="component" value="Unassembled WGS sequence"/>
</dbReference>
<dbReference type="AlphaFoldDB" id="A0A1Y1JIH8"/>
<dbReference type="OrthoDB" id="392450at2759"/>
<evidence type="ECO:0000313" key="2">
    <source>
        <dbReference type="Proteomes" id="UP000195521"/>
    </source>
</evidence>
<keyword evidence="2" id="KW-1185">Reference proteome</keyword>
<dbReference type="GeneID" id="39748161"/>
<dbReference type="RefSeq" id="XP_028544027.1">
    <property type="nucleotide sequence ID" value="XM_028688226.1"/>
</dbReference>
<name>A0A1Y1JIH8_PLAGO</name>
<evidence type="ECO:0000313" key="1">
    <source>
        <dbReference type="EMBL" id="GAW81438.1"/>
    </source>
</evidence>
<organism evidence="1 2">
    <name type="scientific">Plasmodium gonderi</name>
    <dbReference type="NCBI Taxonomy" id="77519"/>
    <lineage>
        <taxon>Eukaryota</taxon>
        <taxon>Sar</taxon>
        <taxon>Alveolata</taxon>
        <taxon>Apicomplexa</taxon>
        <taxon>Aconoidasida</taxon>
        <taxon>Haemosporida</taxon>
        <taxon>Plasmodiidae</taxon>
        <taxon>Plasmodium</taxon>
        <taxon>Plasmodium (Plasmodium)</taxon>
    </lineage>
</organism>
<gene>
    <name evidence="1" type="ORF">PGO_101960</name>
</gene>
<reference evidence="2" key="1">
    <citation type="submission" date="2017-04" db="EMBL/GenBank/DDBJ databases">
        <title>Plasmodium gonderi genome.</title>
        <authorList>
            <person name="Arisue N."/>
            <person name="Honma H."/>
            <person name="Kawai S."/>
            <person name="Tougan T."/>
            <person name="Tanabe K."/>
            <person name="Horii T."/>
        </authorList>
    </citation>
    <scope>NUCLEOTIDE SEQUENCE [LARGE SCALE GENOMIC DNA]</scope>
    <source>
        <strain evidence="2">ATCC 30045</strain>
    </source>
</reference>
<dbReference type="OMA" id="NECFIFP"/>
<protein>
    <submittedName>
        <fullName evidence="1">Uncharacterized protein</fullName>
    </submittedName>
</protein>
<proteinExistence type="predicted"/>
<dbReference type="EMBL" id="BDQF01000011">
    <property type="protein sequence ID" value="GAW81438.1"/>
    <property type="molecule type" value="Genomic_DNA"/>
</dbReference>
<accession>A0A1Y1JIH8</accession>